<comment type="caution">
    <text evidence="1">The sequence shown here is derived from an EMBL/GenBank/DDBJ whole genome shotgun (WGS) entry which is preliminary data.</text>
</comment>
<sequence length="105" mass="11747">MQRVTVVRYTVKPEYADENEVLARAVFAELEEAKPAGLSYALFRDGRAFLHVFVNARADDAEALTALPAFKAYQAQIGERCENPPDVQRSCMEMLEAYGFEVAQA</sequence>
<name>A0A2N7WCX5_9BURK</name>
<dbReference type="RefSeq" id="WP_102608837.1">
    <property type="nucleotide sequence ID" value="NZ_CADIKD010000016.1"/>
</dbReference>
<dbReference type="EMBL" id="PNYB01000003">
    <property type="protein sequence ID" value="PMS27266.1"/>
    <property type="molecule type" value="Genomic_DNA"/>
</dbReference>
<organism evidence="1 2">
    <name type="scientific">Trinickia soli</name>
    <dbReference type="NCBI Taxonomy" id="380675"/>
    <lineage>
        <taxon>Bacteria</taxon>
        <taxon>Pseudomonadati</taxon>
        <taxon>Pseudomonadota</taxon>
        <taxon>Betaproteobacteria</taxon>
        <taxon>Burkholderiales</taxon>
        <taxon>Burkholderiaceae</taxon>
        <taxon>Trinickia</taxon>
    </lineage>
</organism>
<evidence type="ECO:0000313" key="2">
    <source>
        <dbReference type="Proteomes" id="UP000235347"/>
    </source>
</evidence>
<dbReference type="Proteomes" id="UP000235347">
    <property type="component" value="Unassembled WGS sequence"/>
</dbReference>
<reference evidence="1 2" key="1">
    <citation type="submission" date="2018-01" db="EMBL/GenBank/DDBJ databases">
        <title>Whole genome analyses suggest that Burkholderia sensu lato contains two further novel genera in the rhizoxinica-symbiotica group Mycetohabitans gen. nov., and Trinickia gen. nov.: implications for the evolution of diazotrophy and nodulation in the Burkholderiaceae.</title>
        <authorList>
            <person name="Estrada-de los Santos P."/>
            <person name="Palmer M."/>
            <person name="Chavez-Ramirez B."/>
            <person name="Beukes C."/>
            <person name="Steenkamp E.T."/>
            <person name="Hirsch A.M."/>
            <person name="Manyaka P."/>
            <person name="Maluk M."/>
            <person name="Lafos M."/>
            <person name="Crook M."/>
            <person name="Gross E."/>
            <person name="Simon M.F."/>
            <person name="Bueno dos Reis Junior F."/>
            <person name="Poole P.S."/>
            <person name="Venter S.N."/>
            <person name="James E.K."/>
        </authorList>
    </citation>
    <scope>NUCLEOTIDE SEQUENCE [LARGE SCALE GENOMIC DNA]</scope>
    <source>
        <strain evidence="1 2">GP25-8</strain>
    </source>
</reference>
<dbReference type="SUPFAM" id="SSF54909">
    <property type="entry name" value="Dimeric alpha+beta barrel"/>
    <property type="match status" value="1"/>
</dbReference>
<dbReference type="Gene3D" id="3.30.70.100">
    <property type="match status" value="1"/>
</dbReference>
<evidence type="ECO:0000313" key="1">
    <source>
        <dbReference type="EMBL" id="PMS27266.1"/>
    </source>
</evidence>
<evidence type="ECO:0008006" key="3">
    <source>
        <dbReference type="Google" id="ProtNLM"/>
    </source>
</evidence>
<proteinExistence type="predicted"/>
<protein>
    <recommendedName>
        <fullName evidence="3">ABM domain-containing protein</fullName>
    </recommendedName>
</protein>
<dbReference type="InterPro" id="IPR011008">
    <property type="entry name" value="Dimeric_a/b-barrel"/>
</dbReference>
<accession>A0A2N7WCX5</accession>
<gene>
    <name evidence="1" type="ORF">C0Z19_04860</name>
</gene>
<keyword evidence="2" id="KW-1185">Reference proteome</keyword>
<dbReference type="AlphaFoldDB" id="A0A2N7WCX5"/>